<keyword evidence="1 9" id="KW-0540">Nuclease</keyword>
<feature type="domain" description="DUF83" evidence="10">
    <location>
        <begin position="4"/>
        <end position="159"/>
    </location>
</feature>
<comment type="caution">
    <text evidence="11">The sequence shown here is derived from an EMBL/GenBank/DDBJ whole genome shotgun (WGS) entry which is preliminary data.</text>
</comment>
<evidence type="ECO:0000313" key="11">
    <source>
        <dbReference type="EMBL" id="KYD19346.1"/>
    </source>
</evidence>
<dbReference type="EMBL" id="QEWE01000020">
    <property type="protein sequence ID" value="REJ27604.1"/>
    <property type="molecule type" value="Genomic_DNA"/>
</dbReference>
<dbReference type="AlphaFoldDB" id="A0A150M4P7"/>
<keyword evidence="7 9" id="KW-0051">Antiviral defense</keyword>
<protein>
    <recommendedName>
        <fullName evidence="9">CRISPR-associated exonuclease Cas4</fullName>
        <ecNumber evidence="9">3.1.12.1</ecNumber>
    </recommendedName>
</protein>
<organism evidence="11 13">
    <name type="scientific">Caldibacillus debilis</name>
    <dbReference type="NCBI Taxonomy" id="301148"/>
    <lineage>
        <taxon>Bacteria</taxon>
        <taxon>Bacillati</taxon>
        <taxon>Bacillota</taxon>
        <taxon>Bacilli</taxon>
        <taxon>Bacillales</taxon>
        <taxon>Bacillaceae</taxon>
        <taxon>Caldibacillus</taxon>
    </lineage>
</organism>
<evidence type="ECO:0000256" key="1">
    <source>
        <dbReference type="ARBA" id="ARBA00022722"/>
    </source>
</evidence>
<keyword evidence="8 9" id="KW-0464">Manganese</keyword>
<dbReference type="EMBL" id="LQYT01000042">
    <property type="protein sequence ID" value="KYD19346.1"/>
    <property type="molecule type" value="Genomic_DNA"/>
</dbReference>
<dbReference type="OrthoDB" id="9794720at2"/>
<evidence type="ECO:0000256" key="9">
    <source>
        <dbReference type="RuleBase" id="RU365022"/>
    </source>
</evidence>
<evidence type="ECO:0000313" key="12">
    <source>
        <dbReference type="EMBL" id="REJ27604.1"/>
    </source>
</evidence>
<gene>
    <name evidence="12" type="primary">cas4</name>
    <name evidence="11" type="ORF">B4135_2077</name>
    <name evidence="12" type="ORF">C6P37_10880</name>
</gene>
<evidence type="ECO:0000256" key="8">
    <source>
        <dbReference type="ARBA" id="ARBA00023211"/>
    </source>
</evidence>
<dbReference type="InterPro" id="IPR013343">
    <property type="entry name" value="CRISPR-assoc_prot_Cas4"/>
</dbReference>
<dbReference type="RefSeq" id="WP_061568883.1">
    <property type="nucleotide sequence ID" value="NZ_LQYT01000042.1"/>
</dbReference>
<evidence type="ECO:0000256" key="7">
    <source>
        <dbReference type="ARBA" id="ARBA00023118"/>
    </source>
</evidence>
<keyword evidence="4 9" id="KW-0269">Exonuclease</keyword>
<dbReference type="PANTHER" id="PTHR37168:SF1">
    <property type="entry name" value="CRISPR-ASSOCIATED EXONUCLEASE CAS4"/>
    <property type="match status" value="1"/>
</dbReference>
<evidence type="ECO:0000313" key="13">
    <source>
        <dbReference type="Proteomes" id="UP000075683"/>
    </source>
</evidence>
<dbReference type="STRING" id="301148.B4135_2077"/>
<dbReference type="InterPro" id="IPR011604">
    <property type="entry name" value="PDDEXK-like_dom_sf"/>
</dbReference>
<keyword evidence="5 9" id="KW-0408">Iron</keyword>
<dbReference type="Proteomes" id="UP000075683">
    <property type="component" value="Unassembled WGS sequence"/>
</dbReference>
<evidence type="ECO:0000256" key="3">
    <source>
        <dbReference type="ARBA" id="ARBA00022801"/>
    </source>
</evidence>
<reference evidence="11 13" key="1">
    <citation type="submission" date="2016-01" db="EMBL/GenBank/DDBJ databases">
        <title>Draft Genome Sequences of Seven Thermophilic Sporeformers Isolated from Foods.</title>
        <authorList>
            <person name="Berendsen E.M."/>
            <person name="Wells-Bennik M.H."/>
            <person name="Krawcyk A.O."/>
            <person name="De Jong A."/>
            <person name="Holsappel S."/>
            <person name="Eijlander R.T."/>
            <person name="Kuipers O.P."/>
        </authorList>
    </citation>
    <scope>NUCLEOTIDE SEQUENCE [LARGE SCALE GENOMIC DNA]</scope>
    <source>
        <strain evidence="11 13">B4135</strain>
    </source>
</reference>
<dbReference type="GO" id="GO:0046872">
    <property type="term" value="F:metal ion binding"/>
    <property type="evidence" value="ECO:0007669"/>
    <property type="project" value="UniProtKB-KW"/>
</dbReference>
<dbReference type="GO" id="GO:0051536">
    <property type="term" value="F:iron-sulfur cluster binding"/>
    <property type="evidence" value="ECO:0007669"/>
    <property type="project" value="UniProtKB-KW"/>
</dbReference>
<keyword evidence="3 9" id="KW-0378">Hydrolase</keyword>
<comment type="cofactor">
    <cofactor evidence="9">
        <name>Mg(2+)</name>
        <dbReference type="ChEBI" id="CHEBI:18420"/>
    </cofactor>
    <cofactor evidence="9">
        <name>Mn(2+)</name>
        <dbReference type="ChEBI" id="CHEBI:29035"/>
    </cofactor>
    <text evidence="9">Mg(2+) or Mn(2+) required for ssDNA cleavage activity.</text>
</comment>
<accession>A0A150M4P7</accession>
<dbReference type="InterPro" id="IPR022765">
    <property type="entry name" value="Dna2/Cas4_DUF83"/>
</dbReference>
<keyword evidence="2 9" id="KW-0479">Metal-binding</keyword>
<sequence>MISGLHVQYFLVCKRKLWLYSKQLGFEEGHEKILEGKILHDRSYNYADRKELMVEDSFKVDVLDGEYVREIKLSRKMTEADRYQLLYYLYQLKKRGLIRKGLISYTKERRTEEIVLTEEEEKKIQEMEHQIEEIIAMENVPKLTEKPYCKSCAYFDFCFAGGEEEV</sequence>
<comment type="function">
    <text evidence="9">CRISPR (clustered regularly interspaced short palindromic repeat) is an adaptive immune system that provides protection against mobile genetic elements (viruses, transposable elements and conjugative plasmids). CRISPR clusters contain sequences complementary to antecedent mobile elements and target invading nucleic acids. CRISPR clusters are transcribed and processed into CRISPR RNA (crRNA).</text>
</comment>
<evidence type="ECO:0000256" key="4">
    <source>
        <dbReference type="ARBA" id="ARBA00022839"/>
    </source>
</evidence>
<dbReference type="PANTHER" id="PTHR37168">
    <property type="entry name" value="CRISPR-ASSOCIATED EXONUCLEASE CAS4"/>
    <property type="match status" value="1"/>
</dbReference>
<evidence type="ECO:0000313" key="14">
    <source>
        <dbReference type="Proteomes" id="UP000257014"/>
    </source>
</evidence>
<dbReference type="Proteomes" id="UP000257014">
    <property type="component" value="Unassembled WGS sequence"/>
</dbReference>
<dbReference type="GO" id="GO:0004527">
    <property type="term" value="F:exonuclease activity"/>
    <property type="evidence" value="ECO:0007669"/>
    <property type="project" value="UniProtKB-KW"/>
</dbReference>
<dbReference type="NCBIfam" id="TIGR00372">
    <property type="entry name" value="cas4"/>
    <property type="match status" value="1"/>
</dbReference>
<dbReference type="GO" id="GO:0051607">
    <property type="term" value="P:defense response to virus"/>
    <property type="evidence" value="ECO:0007669"/>
    <property type="project" value="UniProtKB-KW"/>
</dbReference>
<keyword evidence="6 9" id="KW-0411">Iron-sulfur</keyword>
<dbReference type="EC" id="3.1.12.1" evidence="9"/>
<comment type="cofactor">
    <cofactor evidence="9">
        <name>iron-sulfur cluster</name>
        <dbReference type="ChEBI" id="CHEBI:30408"/>
    </cofactor>
</comment>
<evidence type="ECO:0000256" key="6">
    <source>
        <dbReference type="ARBA" id="ARBA00023014"/>
    </source>
</evidence>
<name>A0A150M4P7_9BACI</name>
<evidence type="ECO:0000256" key="2">
    <source>
        <dbReference type="ARBA" id="ARBA00022723"/>
    </source>
</evidence>
<proteinExistence type="inferred from homology"/>
<dbReference type="Gene3D" id="3.90.320.10">
    <property type="match status" value="1"/>
</dbReference>
<evidence type="ECO:0000256" key="5">
    <source>
        <dbReference type="ARBA" id="ARBA00023004"/>
    </source>
</evidence>
<reference evidence="12 14" key="2">
    <citation type="submission" date="2018-03" db="EMBL/GenBank/DDBJ databases">
        <authorList>
            <person name="Keele B.F."/>
        </authorList>
    </citation>
    <scope>NUCLEOTIDE SEQUENCE [LARGE SCALE GENOMIC DNA]</scope>
    <source>
        <strain evidence="12">ZCTH4_d</strain>
    </source>
</reference>
<dbReference type="PATRIC" id="fig|301148.3.peg.3480"/>
<comment type="similarity">
    <text evidence="9">Belongs to the CRISPR-associated exonuclease Cas4 family.</text>
</comment>
<dbReference type="Pfam" id="PF01930">
    <property type="entry name" value="Cas_Cas4"/>
    <property type="match status" value="1"/>
</dbReference>
<evidence type="ECO:0000259" key="10">
    <source>
        <dbReference type="Pfam" id="PF01930"/>
    </source>
</evidence>